<protein>
    <submittedName>
        <fullName evidence="2">Uncharacterized protein</fullName>
    </submittedName>
</protein>
<dbReference type="EMBL" id="JAQQAF010000001">
    <property type="protein sequence ID" value="KAJ8510993.1"/>
    <property type="molecule type" value="Genomic_DNA"/>
</dbReference>
<feature type="compositionally biased region" description="Polar residues" evidence="1">
    <location>
        <begin position="49"/>
        <end position="60"/>
    </location>
</feature>
<keyword evidence="3" id="KW-1185">Reference proteome</keyword>
<feature type="compositionally biased region" description="Basic and acidic residues" evidence="1">
    <location>
        <begin position="18"/>
        <end position="43"/>
    </location>
</feature>
<evidence type="ECO:0000256" key="1">
    <source>
        <dbReference type="SAM" id="MobiDB-lite"/>
    </source>
</evidence>
<gene>
    <name evidence="2" type="ORF">OPV22_001427</name>
</gene>
<dbReference type="Proteomes" id="UP001222027">
    <property type="component" value="Unassembled WGS sequence"/>
</dbReference>
<comment type="caution">
    <text evidence="2">The sequence shown here is derived from an EMBL/GenBank/DDBJ whole genome shotgun (WGS) entry which is preliminary data.</text>
</comment>
<dbReference type="AlphaFoldDB" id="A0AAV8RTG2"/>
<proteinExistence type="predicted"/>
<feature type="region of interest" description="Disordered" evidence="1">
    <location>
        <begin position="1"/>
        <end position="69"/>
    </location>
</feature>
<name>A0AAV8RTG2_ENSVE</name>
<evidence type="ECO:0000313" key="2">
    <source>
        <dbReference type="EMBL" id="KAJ8510993.1"/>
    </source>
</evidence>
<evidence type="ECO:0000313" key="3">
    <source>
        <dbReference type="Proteomes" id="UP001222027"/>
    </source>
</evidence>
<organism evidence="2 3">
    <name type="scientific">Ensete ventricosum</name>
    <name type="common">Abyssinian banana</name>
    <name type="synonym">Musa ensete</name>
    <dbReference type="NCBI Taxonomy" id="4639"/>
    <lineage>
        <taxon>Eukaryota</taxon>
        <taxon>Viridiplantae</taxon>
        <taxon>Streptophyta</taxon>
        <taxon>Embryophyta</taxon>
        <taxon>Tracheophyta</taxon>
        <taxon>Spermatophyta</taxon>
        <taxon>Magnoliopsida</taxon>
        <taxon>Liliopsida</taxon>
        <taxon>Zingiberales</taxon>
        <taxon>Musaceae</taxon>
        <taxon>Ensete</taxon>
    </lineage>
</organism>
<accession>A0AAV8RTG2</accession>
<sequence length="94" mass="10497">MPLLSGSAGTPPDTSRVQAREEDRREAESEEDHQNQQHDHSLEHVAPVTCQTHSDPQLNGRQLGDSGHESIVSELRLELNLRIEDTTQTPHSLL</sequence>
<reference evidence="2 3" key="1">
    <citation type="submission" date="2022-12" db="EMBL/GenBank/DDBJ databases">
        <title>Chromosome-scale assembly of the Ensete ventricosum genome.</title>
        <authorList>
            <person name="Dussert Y."/>
            <person name="Stocks J."/>
            <person name="Wendawek A."/>
            <person name="Woldeyes F."/>
            <person name="Nichols R.A."/>
            <person name="Borrell J.S."/>
        </authorList>
    </citation>
    <scope>NUCLEOTIDE SEQUENCE [LARGE SCALE GENOMIC DNA]</scope>
    <source>
        <strain evidence="3">cv. Maze</strain>
        <tissue evidence="2">Seeds</tissue>
    </source>
</reference>